<evidence type="ECO:0000313" key="3">
    <source>
        <dbReference type="Proteomes" id="UP000677265"/>
    </source>
</evidence>
<gene>
    <name evidence="2" type="ORF">KHB02_013750</name>
    <name evidence="1" type="ORF">KHB02_22810</name>
</gene>
<proteinExistence type="predicted"/>
<dbReference type="EMBL" id="JAGYPE020000022">
    <property type="protein sequence ID" value="MCH6266589.1"/>
    <property type="molecule type" value="Genomic_DNA"/>
</dbReference>
<dbReference type="RefSeq" id="WP_213144132.1">
    <property type="nucleotide sequence ID" value="NZ_JAGYPE020000022.1"/>
</dbReference>
<comment type="caution">
    <text evidence="1">The sequence shown here is derived from an EMBL/GenBank/DDBJ whole genome shotgun (WGS) entry which is preliminary data.</text>
</comment>
<keyword evidence="3" id="KW-1185">Reference proteome</keyword>
<protein>
    <submittedName>
        <fullName evidence="1">Uncharacterized protein</fullName>
    </submittedName>
</protein>
<dbReference type="Proteomes" id="UP000677265">
    <property type="component" value="Unassembled WGS sequence"/>
</dbReference>
<dbReference type="EMBL" id="JAGYPE010000004">
    <property type="protein sequence ID" value="MBS4184230.1"/>
    <property type="molecule type" value="Genomic_DNA"/>
</dbReference>
<dbReference type="AlphaFoldDB" id="A0A942T100"/>
<evidence type="ECO:0000313" key="2">
    <source>
        <dbReference type="EMBL" id="MCH6266589.1"/>
    </source>
</evidence>
<evidence type="ECO:0000313" key="1">
    <source>
        <dbReference type="EMBL" id="MBS4184230.1"/>
    </source>
</evidence>
<reference evidence="1" key="1">
    <citation type="submission" date="2021-05" db="EMBL/GenBank/DDBJ databases">
        <title>Novel Bacillus species.</title>
        <authorList>
            <person name="Liu G."/>
        </authorList>
    </citation>
    <scope>NUCLEOTIDE SEQUENCE</scope>
    <source>
        <strain evidence="1 3">FJAT-50051</strain>
    </source>
</reference>
<accession>A0A942T100</accession>
<name>A0A942T100_9BACI</name>
<sequence length="133" mass="16025">MVKLKEILTYREIEMMQHFQNNMLNADIEDIKTVEMYQNDIIQLLNKAKKRYYEENPSVVPLKSLKTKESDSLRKMTFKARELLTQEEEEEINFLRWRITNSFTPWGIKQKKNRINAILNEALKRNGYKPDIK</sequence>
<organism evidence="1">
    <name type="scientific">Neobacillus citreus</name>
    <dbReference type="NCBI Taxonomy" id="2833578"/>
    <lineage>
        <taxon>Bacteria</taxon>
        <taxon>Bacillati</taxon>
        <taxon>Bacillota</taxon>
        <taxon>Bacilli</taxon>
        <taxon>Bacillales</taxon>
        <taxon>Bacillaceae</taxon>
        <taxon>Neobacillus</taxon>
    </lineage>
</organism>